<evidence type="ECO:0000313" key="2">
    <source>
        <dbReference type="EMBL" id="MRN54460.1"/>
    </source>
</evidence>
<name>A0A7X2L2Q8_9BACL</name>
<proteinExistence type="predicted"/>
<evidence type="ECO:0000259" key="1">
    <source>
        <dbReference type="Pfam" id="PF11575"/>
    </source>
</evidence>
<evidence type="ECO:0000313" key="3">
    <source>
        <dbReference type="Proteomes" id="UP000463051"/>
    </source>
</evidence>
<comment type="caution">
    <text evidence="2">The sequence shown here is derived from an EMBL/GenBank/DDBJ whole genome shotgun (WGS) entry which is preliminary data.</text>
</comment>
<feature type="domain" description="Ferric siderophore reductase C-terminal" evidence="1">
    <location>
        <begin position="228"/>
        <end position="248"/>
    </location>
</feature>
<dbReference type="AlphaFoldDB" id="A0A7X2L2Q8"/>
<dbReference type="EMBL" id="WJXB01000005">
    <property type="protein sequence ID" value="MRN54460.1"/>
    <property type="molecule type" value="Genomic_DNA"/>
</dbReference>
<dbReference type="RefSeq" id="WP_154119599.1">
    <property type="nucleotide sequence ID" value="NZ_WJXB01000005.1"/>
</dbReference>
<keyword evidence="3" id="KW-1185">Reference proteome</keyword>
<dbReference type="InterPro" id="IPR024726">
    <property type="entry name" value="FhuF_C"/>
</dbReference>
<organism evidence="2 3">
    <name type="scientific">Paenibacillus monticola</name>
    <dbReference type="NCBI Taxonomy" id="2666075"/>
    <lineage>
        <taxon>Bacteria</taxon>
        <taxon>Bacillati</taxon>
        <taxon>Bacillota</taxon>
        <taxon>Bacilli</taxon>
        <taxon>Bacillales</taxon>
        <taxon>Paenibacillaceae</taxon>
        <taxon>Paenibacillus</taxon>
    </lineage>
</organism>
<dbReference type="Proteomes" id="UP000463051">
    <property type="component" value="Unassembled WGS sequence"/>
</dbReference>
<dbReference type="GO" id="GO:0051537">
    <property type="term" value="F:2 iron, 2 sulfur cluster binding"/>
    <property type="evidence" value="ECO:0007669"/>
    <property type="project" value="InterPro"/>
</dbReference>
<accession>A0A7X2L2Q8</accession>
<reference evidence="2 3" key="1">
    <citation type="submission" date="2019-11" db="EMBL/GenBank/DDBJ databases">
        <title>Paenibacillus monticola sp. nov., a novel PGPR strain isolated from mountain sample in China.</title>
        <authorList>
            <person name="Zhao Q."/>
            <person name="Li H.-P."/>
            <person name="Zhang J.-L."/>
        </authorList>
    </citation>
    <scope>NUCLEOTIDE SEQUENCE [LARGE SCALE GENOMIC DNA]</scope>
    <source>
        <strain evidence="2 3">LC-T2</strain>
    </source>
</reference>
<dbReference type="Pfam" id="PF11575">
    <property type="entry name" value="FhuF_C"/>
    <property type="match status" value="1"/>
</dbReference>
<gene>
    <name evidence="2" type="ORF">GJB61_15855</name>
</gene>
<sequence>MNETQLKDISSKFDLQPTPPEGTLHCFVALELTNEEKMRAFVGIYGPLMKALDDRAVAAYFANWLSMLALSVQYSVTLYDSVPDINLSNLQIHLIPANGYCRVAFSLKDWQMTEAPLADELRRETWRNETLVRFYRDTMAPLLNTMAEVSGLVASEVWGQLPTKFNYYVEILVKEIGDPTVVRRLQEDYQYLINNVPAEVFGISRNPFQVTVRTIEDLADPDKNVQMRNRCCLYYRTEGGSYCYTCPRLKEEERIARRRVYREKAALAKE</sequence>
<protein>
    <recommendedName>
        <fullName evidence="1">Ferric siderophore reductase C-terminal domain-containing protein</fullName>
    </recommendedName>
</protein>